<evidence type="ECO:0000256" key="11">
    <source>
        <dbReference type="ARBA" id="ARBA00023136"/>
    </source>
</evidence>
<feature type="transmembrane region" description="Helical" evidence="13">
    <location>
        <begin position="417"/>
        <end position="437"/>
    </location>
</feature>
<feature type="transmembrane region" description="Helical" evidence="13">
    <location>
        <begin position="358"/>
        <end position="376"/>
    </location>
</feature>
<dbReference type="Pfam" id="PF01554">
    <property type="entry name" value="MatE"/>
    <property type="match status" value="2"/>
</dbReference>
<dbReference type="GO" id="GO:0015297">
    <property type="term" value="F:antiporter activity"/>
    <property type="evidence" value="ECO:0007669"/>
    <property type="project" value="UniProtKB-KW"/>
</dbReference>
<comment type="caution">
    <text evidence="14">The sequence shown here is derived from an EMBL/GenBank/DDBJ whole genome shotgun (WGS) entry which is preliminary data.</text>
</comment>
<evidence type="ECO:0000256" key="12">
    <source>
        <dbReference type="ARBA" id="ARBA00031636"/>
    </source>
</evidence>
<keyword evidence="7" id="KW-1003">Cell membrane</keyword>
<evidence type="ECO:0000256" key="5">
    <source>
        <dbReference type="ARBA" id="ARBA00022448"/>
    </source>
</evidence>
<keyword evidence="8 13" id="KW-0812">Transmembrane</keyword>
<dbReference type="PANTHER" id="PTHR43298:SF2">
    <property type="entry name" value="FMN_FAD EXPORTER YEEO-RELATED"/>
    <property type="match status" value="1"/>
</dbReference>
<evidence type="ECO:0000256" key="6">
    <source>
        <dbReference type="ARBA" id="ARBA00022449"/>
    </source>
</evidence>
<name>A0A3N0I1X1_9FIRM</name>
<feature type="transmembrane region" description="Helical" evidence="13">
    <location>
        <begin position="163"/>
        <end position="186"/>
    </location>
</feature>
<feature type="transmembrane region" description="Helical" evidence="13">
    <location>
        <begin position="94"/>
        <end position="113"/>
    </location>
</feature>
<dbReference type="RefSeq" id="WP_128519194.1">
    <property type="nucleotide sequence ID" value="NZ_RJQC01000001.1"/>
</dbReference>
<keyword evidence="5" id="KW-0813">Transport</keyword>
<organism evidence="14 15">
    <name type="scientific">Absicoccus porci</name>
    <dbReference type="NCBI Taxonomy" id="2486576"/>
    <lineage>
        <taxon>Bacteria</taxon>
        <taxon>Bacillati</taxon>
        <taxon>Bacillota</taxon>
        <taxon>Erysipelotrichia</taxon>
        <taxon>Erysipelotrichales</taxon>
        <taxon>Erysipelotrichaceae</taxon>
        <taxon>Absicoccus</taxon>
    </lineage>
</organism>
<feature type="transmembrane region" description="Helical" evidence="13">
    <location>
        <begin position="388"/>
        <end position="411"/>
    </location>
</feature>
<feature type="transmembrane region" description="Helical" evidence="13">
    <location>
        <begin position="133"/>
        <end position="151"/>
    </location>
</feature>
<evidence type="ECO:0000256" key="13">
    <source>
        <dbReference type="SAM" id="Phobius"/>
    </source>
</evidence>
<feature type="transmembrane region" description="Helical" evidence="13">
    <location>
        <begin position="60"/>
        <end position="82"/>
    </location>
</feature>
<feature type="transmembrane region" description="Helical" evidence="13">
    <location>
        <begin position="20"/>
        <end position="40"/>
    </location>
</feature>
<dbReference type="GO" id="GO:0006811">
    <property type="term" value="P:monoatomic ion transport"/>
    <property type="evidence" value="ECO:0007669"/>
    <property type="project" value="UniProtKB-KW"/>
</dbReference>
<dbReference type="GO" id="GO:0042910">
    <property type="term" value="F:xenobiotic transmembrane transporter activity"/>
    <property type="evidence" value="ECO:0007669"/>
    <property type="project" value="InterPro"/>
</dbReference>
<dbReference type="PANTHER" id="PTHR43298">
    <property type="entry name" value="MULTIDRUG RESISTANCE PROTEIN NORM-RELATED"/>
    <property type="match status" value="1"/>
</dbReference>
<keyword evidence="9 13" id="KW-1133">Transmembrane helix</keyword>
<evidence type="ECO:0000313" key="15">
    <source>
        <dbReference type="Proteomes" id="UP000276568"/>
    </source>
</evidence>
<dbReference type="NCBIfam" id="TIGR00797">
    <property type="entry name" value="matE"/>
    <property type="match status" value="1"/>
</dbReference>
<dbReference type="EMBL" id="RJQC01000001">
    <property type="protein sequence ID" value="RNM31013.1"/>
    <property type="molecule type" value="Genomic_DNA"/>
</dbReference>
<dbReference type="GO" id="GO:0005886">
    <property type="term" value="C:plasma membrane"/>
    <property type="evidence" value="ECO:0007669"/>
    <property type="project" value="UniProtKB-SubCell"/>
</dbReference>
<evidence type="ECO:0000256" key="8">
    <source>
        <dbReference type="ARBA" id="ARBA00022692"/>
    </source>
</evidence>
<evidence type="ECO:0000256" key="1">
    <source>
        <dbReference type="ARBA" id="ARBA00003408"/>
    </source>
</evidence>
<dbReference type="Proteomes" id="UP000276568">
    <property type="component" value="Unassembled WGS sequence"/>
</dbReference>
<evidence type="ECO:0000313" key="14">
    <source>
        <dbReference type="EMBL" id="RNM31013.1"/>
    </source>
</evidence>
<keyword evidence="15" id="KW-1185">Reference proteome</keyword>
<dbReference type="PIRSF" id="PIRSF006603">
    <property type="entry name" value="DinF"/>
    <property type="match status" value="1"/>
</dbReference>
<evidence type="ECO:0000256" key="2">
    <source>
        <dbReference type="ARBA" id="ARBA00004651"/>
    </source>
</evidence>
<evidence type="ECO:0000256" key="7">
    <source>
        <dbReference type="ARBA" id="ARBA00022475"/>
    </source>
</evidence>
<dbReference type="InterPro" id="IPR048279">
    <property type="entry name" value="MdtK-like"/>
</dbReference>
<dbReference type="OrthoDB" id="9811110at2"/>
<dbReference type="AlphaFoldDB" id="A0A3N0I1X1"/>
<protein>
    <recommendedName>
        <fullName evidence="4">Probable multidrug resistance protein NorM</fullName>
    </recommendedName>
    <alternativeName>
        <fullName evidence="12">Multidrug-efflux transporter</fullName>
    </alternativeName>
</protein>
<evidence type="ECO:0000256" key="9">
    <source>
        <dbReference type="ARBA" id="ARBA00022989"/>
    </source>
</evidence>
<feature type="transmembrane region" description="Helical" evidence="13">
    <location>
        <begin position="319"/>
        <end position="338"/>
    </location>
</feature>
<keyword evidence="6" id="KW-0050">Antiport</keyword>
<dbReference type="InterPro" id="IPR002528">
    <property type="entry name" value="MATE_fam"/>
</dbReference>
<accession>A0A3N0I1X1</accession>
<proteinExistence type="inferred from homology"/>
<comment type="function">
    <text evidence="1">Multidrug efflux pump.</text>
</comment>
<gene>
    <name evidence="14" type="ORF">EDX97_00090</name>
</gene>
<evidence type="ECO:0000256" key="3">
    <source>
        <dbReference type="ARBA" id="ARBA00010199"/>
    </source>
</evidence>
<evidence type="ECO:0000256" key="10">
    <source>
        <dbReference type="ARBA" id="ARBA00023065"/>
    </source>
</evidence>
<keyword evidence="10" id="KW-0406">Ion transport</keyword>
<reference evidence="14 15" key="1">
    <citation type="submission" date="2018-11" db="EMBL/GenBank/DDBJ databases">
        <title>Clostridium sp. nov., a member of the family Erysipelotrichaceae isolated from pig faeces.</title>
        <authorList>
            <person name="Chang Y.-H."/>
        </authorList>
    </citation>
    <scope>NUCLEOTIDE SEQUENCE [LARGE SCALE GENOMIC DNA]</scope>
    <source>
        <strain evidence="14 15">YH-panp20</strain>
    </source>
</reference>
<sequence length="446" mass="49911">MRENKLGTWPIPKLLVNMSVPMMISFFIQALYNIVDSMFVAQISENALTAVSLAFPMQQVANAIAVGIGVGMSALVPHYIGLKKEKRANQVAHTGIFLNLCFAGLFIVLGALFAQKIYLVQTNVPEIVQGGTIYLRIVWCVGIGVFFCQYFEKMLVCTGNPLLAMISQASGALFNIVFDPLLIFGIGPFPQWGIAGAAIATVGGQLFSTCIGFFMNHHKNHWIHFQWSLIRFQPDVAKEIFRVGIPSMVTIGLNSATSFCVNMIILGYSTTATAVYGIWLKLQNFCCMPLFGLNNGMIPILSYNLAQDKKDRVKQTSQLAFRFALVLMVCVMIILEAFPQPFLQMYNASDHMLDIGIVALRICVASLPFASISLIRSTAMQALEHARYTLIVNILRQFLIIVPAFYLLSTLFHQLQYIWWAVPITEVICAYISIYYYRKMEKNLQL</sequence>
<keyword evidence="11 13" id="KW-0472">Membrane</keyword>
<feature type="transmembrane region" description="Helical" evidence="13">
    <location>
        <begin position="192"/>
        <end position="215"/>
    </location>
</feature>
<evidence type="ECO:0000256" key="4">
    <source>
        <dbReference type="ARBA" id="ARBA00020268"/>
    </source>
</evidence>
<comment type="subcellular location">
    <subcellularLocation>
        <location evidence="2">Cell membrane</location>
        <topology evidence="2">Multi-pass membrane protein</topology>
    </subcellularLocation>
</comment>
<comment type="similarity">
    <text evidence="3">Belongs to the multi antimicrobial extrusion (MATE) (TC 2.A.66.1) family.</text>
</comment>
<dbReference type="InterPro" id="IPR050222">
    <property type="entry name" value="MATE_MdtK"/>
</dbReference>